<keyword evidence="3 6" id="KW-0812">Transmembrane</keyword>
<feature type="transmembrane region" description="Helical" evidence="6">
    <location>
        <begin position="307"/>
        <end position="332"/>
    </location>
</feature>
<evidence type="ECO:0000256" key="1">
    <source>
        <dbReference type="ARBA" id="ARBA00004651"/>
    </source>
</evidence>
<feature type="transmembrane region" description="Helical" evidence="6">
    <location>
        <begin position="136"/>
        <end position="155"/>
    </location>
</feature>
<keyword evidence="2" id="KW-1003">Cell membrane</keyword>
<feature type="transmembrane region" description="Helical" evidence="6">
    <location>
        <begin position="9"/>
        <end position="26"/>
    </location>
</feature>
<evidence type="ECO:0000256" key="4">
    <source>
        <dbReference type="ARBA" id="ARBA00022989"/>
    </source>
</evidence>
<dbReference type="PANTHER" id="PTHR30250">
    <property type="entry name" value="PST FAMILY PREDICTED COLANIC ACID TRANSPORTER"/>
    <property type="match status" value="1"/>
</dbReference>
<comment type="subcellular location">
    <subcellularLocation>
        <location evidence="1">Cell membrane</location>
        <topology evidence="1">Multi-pass membrane protein</topology>
    </subcellularLocation>
</comment>
<feature type="transmembrane region" description="Helical" evidence="6">
    <location>
        <begin position="96"/>
        <end position="116"/>
    </location>
</feature>
<evidence type="ECO:0000256" key="3">
    <source>
        <dbReference type="ARBA" id="ARBA00022692"/>
    </source>
</evidence>
<dbReference type="GeneID" id="78342043"/>
<keyword evidence="4 6" id="KW-1133">Transmembrane helix</keyword>
<feature type="transmembrane region" description="Helical" evidence="6">
    <location>
        <begin position="167"/>
        <end position="190"/>
    </location>
</feature>
<evidence type="ECO:0000256" key="2">
    <source>
        <dbReference type="ARBA" id="ARBA00022475"/>
    </source>
</evidence>
<feature type="transmembrane region" description="Helical" evidence="6">
    <location>
        <begin position="261"/>
        <end position="286"/>
    </location>
</feature>
<dbReference type="RefSeq" id="WP_141412586.1">
    <property type="nucleotide sequence ID" value="NZ_AP019735.1"/>
</dbReference>
<organism evidence="7 8">
    <name type="scientific">Alistipes communis</name>
    <dbReference type="NCBI Taxonomy" id="2585118"/>
    <lineage>
        <taxon>Bacteria</taxon>
        <taxon>Pseudomonadati</taxon>
        <taxon>Bacteroidota</taxon>
        <taxon>Bacteroidia</taxon>
        <taxon>Bacteroidales</taxon>
        <taxon>Rikenellaceae</taxon>
        <taxon>Alistipes</taxon>
    </lineage>
</organism>
<feature type="transmembrane region" description="Helical" evidence="6">
    <location>
        <begin position="196"/>
        <end position="217"/>
    </location>
</feature>
<reference evidence="8" key="1">
    <citation type="submission" date="2019-06" db="EMBL/GenBank/DDBJ databases">
        <title>Alistipes onderdonkii subsp. vulgaris subsp. nov., Alistipes dispar sp. nov. and Alistipes communis sp. nov., isolated from human faeces, and creation of Alistipes onderdonkii subsp. onderdonkii subsp. nov.</title>
        <authorList>
            <person name="Sakamoto M."/>
            <person name="Ikeyama N."/>
            <person name="Ogata Y."/>
            <person name="Suda W."/>
            <person name="Iino T."/>
            <person name="Hattori M."/>
            <person name="Ohkuma M."/>
        </authorList>
    </citation>
    <scope>NUCLEOTIDE SEQUENCE [LARGE SCALE GENOMIC DNA]</scope>
    <source>
        <strain evidence="8">5CBH24</strain>
    </source>
</reference>
<dbReference type="KEGG" id="acou:A5CBH24_13220"/>
<name>A0A4Y1WUR3_9BACT</name>
<dbReference type="Proteomes" id="UP000318946">
    <property type="component" value="Chromosome"/>
</dbReference>
<feature type="transmembrane region" description="Helical" evidence="6">
    <location>
        <begin position="408"/>
        <end position="427"/>
    </location>
</feature>
<sequence>MLEKLAKQTAVYGISTIAVRFLSYLLTPVFTRVFEPEAYGIVTDVYALIPFALVVLTMGLESAYFRFAAKADAAAAAAGGTEGEIAARARAGKRRLFATAWGVTLLAASLFFLLTAFGRERVAEWMGEAYVAHPEYVLLVAAVVWFDVAACLPFSRLREQGRAMTFVGIKALGVVVNVALAIGFALAGLYGTPFGVGWVFVANLIASAVTFNVILLTTDRTVPRIDRRLLAAVLVYSLPLLVSGVAGTANEFIDRQMIKYLVPAGAMAQLGVYGAITKIAVVMMLFTQMYRLAAEPFFLADYRKSDFVAMNAAAMKYYVMASMFIFLGIALFKDLFSLIVGADFREGIFILPVVLGANVLSGVWLNLSFWYKREERTQLAVWVTFTGLFFTVVMNVALVPALGYVGAAWARLASEAAMVGVSYWLNRRYYPTPYDLRRIGEYVALGLGVFFASAVFARWLPVRGAEYAVNGVLFGLFGLFAVRREHIDVGRLLRSVVKR</sequence>
<evidence type="ECO:0000313" key="7">
    <source>
        <dbReference type="EMBL" id="BBL04009.1"/>
    </source>
</evidence>
<keyword evidence="5 6" id="KW-0472">Membrane</keyword>
<dbReference type="PANTHER" id="PTHR30250:SF11">
    <property type="entry name" value="O-ANTIGEN TRANSPORTER-RELATED"/>
    <property type="match status" value="1"/>
</dbReference>
<feature type="transmembrane region" description="Helical" evidence="6">
    <location>
        <begin position="347"/>
        <end position="367"/>
    </location>
</feature>
<keyword evidence="8" id="KW-1185">Reference proteome</keyword>
<dbReference type="OrthoDB" id="9814608at2"/>
<dbReference type="Pfam" id="PF01943">
    <property type="entry name" value="Polysacc_synt"/>
    <property type="match status" value="1"/>
</dbReference>
<dbReference type="AlphaFoldDB" id="A0A4Y1WUR3"/>
<feature type="transmembrane region" description="Helical" evidence="6">
    <location>
        <begin position="38"/>
        <end position="60"/>
    </location>
</feature>
<gene>
    <name evidence="7" type="ORF">A5CBH24_13220</name>
</gene>
<feature type="transmembrane region" description="Helical" evidence="6">
    <location>
        <begin position="439"/>
        <end position="459"/>
    </location>
</feature>
<accession>A0A4Y1WUR3</accession>
<protein>
    <submittedName>
        <fullName evidence="7">Polysaccharide biosynthesis protein</fullName>
    </submittedName>
</protein>
<evidence type="ECO:0000313" key="8">
    <source>
        <dbReference type="Proteomes" id="UP000318946"/>
    </source>
</evidence>
<feature type="transmembrane region" description="Helical" evidence="6">
    <location>
        <begin position="229"/>
        <end position="249"/>
    </location>
</feature>
<evidence type="ECO:0000256" key="6">
    <source>
        <dbReference type="SAM" id="Phobius"/>
    </source>
</evidence>
<feature type="transmembrane region" description="Helical" evidence="6">
    <location>
        <begin position="379"/>
        <end position="402"/>
    </location>
</feature>
<dbReference type="EMBL" id="AP019735">
    <property type="protein sequence ID" value="BBL04009.1"/>
    <property type="molecule type" value="Genomic_DNA"/>
</dbReference>
<dbReference type="InterPro" id="IPR050833">
    <property type="entry name" value="Poly_Biosynth_Transport"/>
</dbReference>
<evidence type="ECO:0000256" key="5">
    <source>
        <dbReference type="ARBA" id="ARBA00023136"/>
    </source>
</evidence>
<feature type="transmembrane region" description="Helical" evidence="6">
    <location>
        <begin position="465"/>
        <end position="482"/>
    </location>
</feature>
<dbReference type="GO" id="GO:0005886">
    <property type="term" value="C:plasma membrane"/>
    <property type="evidence" value="ECO:0007669"/>
    <property type="project" value="UniProtKB-SubCell"/>
</dbReference>
<dbReference type="InterPro" id="IPR002797">
    <property type="entry name" value="Polysacc_synth"/>
</dbReference>
<proteinExistence type="predicted"/>